<name>A0A059ALC1_EUCGR</name>
<dbReference type="STRING" id="71139.A0A059ALC1"/>
<evidence type="ECO:0000256" key="1">
    <source>
        <dbReference type="SAM" id="MobiDB-lite"/>
    </source>
</evidence>
<dbReference type="AlphaFoldDB" id="A0A059ALC1"/>
<dbReference type="Gene3D" id="1.10.245.10">
    <property type="entry name" value="SWIB/MDM2 domain"/>
    <property type="match status" value="1"/>
</dbReference>
<dbReference type="Pfam" id="PF02201">
    <property type="entry name" value="SWIB"/>
    <property type="match status" value="1"/>
</dbReference>
<dbReference type="PANTHER" id="PTHR13844">
    <property type="entry name" value="SWI/SNF-RELATED MATRIX-ASSOCIATED ACTIN-DEPENDENT REGULATOR OF CHROMATIN SUBFAMILY D"/>
    <property type="match status" value="1"/>
</dbReference>
<feature type="domain" description="DM2" evidence="2">
    <location>
        <begin position="305"/>
        <end position="382"/>
    </location>
</feature>
<feature type="region of interest" description="Disordered" evidence="1">
    <location>
        <begin position="1"/>
        <end position="146"/>
    </location>
</feature>
<dbReference type="CDD" id="cd10568">
    <property type="entry name" value="SWIB_like"/>
    <property type="match status" value="1"/>
</dbReference>
<accession>A0A059ALC1</accession>
<gene>
    <name evidence="3" type="ORF">EUGRSUZ_I00514</name>
</gene>
<dbReference type="InterPro" id="IPR019835">
    <property type="entry name" value="SWIB_domain"/>
</dbReference>
<organism evidence="3">
    <name type="scientific">Eucalyptus grandis</name>
    <name type="common">Flooded gum</name>
    <dbReference type="NCBI Taxonomy" id="71139"/>
    <lineage>
        <taxon>Eukaryota</taxon>
        <taxon>Viridiplantae</taxon>
        <taxon>Streptophyta</taxon>
        <taxon>Embryophyta</taxon>
        <taxon>Tracheophyta</taxon>
        <taxon>Spermatophyta</taxon>
        <taxon>Magnoliopsida</taxon>
        <taxon>eudicotyledons</taxon>
        <taxon>Gunneridae</taxon>
        <taxon>Pentapetalae</taxon>
        <taxon>rosids</taxon>
        <taxon>malvids</taxon>
        <taxon>Myrtales</taxon>
        <taxon>Myrtaceae</taxon>
        <taxon>Myrtoideae</taxon>
        <taxon>Eucalypteae</taxon>
        <taxon>Eucalyptus</taxon>
    </lineage>
</organism>
<dbReference type="eggNOG" id="KOG2570">
    <property type="taxonomic scope" value="Eukaryota"/>
</dbReference>
<feature type="compositionally biased region" description="Polar residues" evidence="1">
    <location>
        <begin position="1"/>
        <end position="35"/>
    </location>
</feature>
<sequence>MNSNSGIKSTAFGNSGVVNQQPAHLRPQSQPQTHGGSHFTGHFKLSEPQAHVLGQGHAQAQAPHGKFQSQFHNHNAGNAGVGNVNASSPPVATPGTGSGKRAGQKPPSRPPGSSNVAAASPLKTMELTPTGPRKKRKLPENQLPGKVAAPLPESAIYTKLLEYEVRVDALLSRKKIEIQEALRNPSRFQKTLRIYVFNTFSNQTPTTSENTVVEPPSWSLKIIGRILEDGKDPVVGGTIQKAGLSRPKFSSFFKKITIYLDKTLYPDNHVILWDTLRSPSLHEGFEVKRNGDKEFTVQIRLDMNYVPEKFKLSPALSDVVGLEVSTRPRVLEAIWHYVKTRNLQSSGDPSFFTCDPPLQKVFGDEKMKFVMVPQKLSQHLTPPQPIHLEHRIKLSGSSPAGTTCCDVLMDLPIPLEKEMSAFLANIEKHQEIDSCDKKIISTIKEIHRHRQRRSFFLGFSQSPAEFVNALIASQSRDLKLAAGDASHIVDKEHHPDFYNQSWAEDAVIRYLNRKCAVTDTPGSS</sequence>
<evidence type="ECO:0000259" key="2">
    <source>
        <dbReference type="PROSITE" id="PS51925"/>
    </source>
</evidence>
<dbReference type="Gramene" id="KCW54554">
    <property type="protein sequence ID" value="KCW54554"/>
    <property type="gene ID" value="EUGRSUZ_I00514"/>
</dbReference>
<dbReference type="GO" id="GO:0005634">
    <property type="term" value="C:nucleus"/>
    <property type="evidence" value="ECO:0000318"/>
    <property type="project" value="GO_Central"/>
</dbReference>
<dbReference type="SUPFAM" id="SSF47592">
    <property type="entry name" value="SWIB/MDM2 domain"/>
    <property type="match status" value="1"/>
</dbReference>
<dbReference type="InterPro" id="IPR036885">
    <property type="entry name" value="SWIB_MDM2_dom_sf"/>
</dbReference>
<dbReference type="InterPro" id="IPR003121">
    <property type="entry name" value="SWIB_MDM2_domain"/>
</dbReference>
<dbReference type="GO" id="GO:0016514">
    <property type="term" value="C:SWI/SNF complex"/>
    <property type="evidence" value="ECO:0000318"/>
    <property type="project" value="GO_Central"/>
</dbReference>
<dbReference type="EMBL" id="KK198761">
    <property type="protein sequence ID" value="KCW54554.1"/>
    <property type="molecule type" value="Genomic_DNA"/>
</dbReference>
<dbReference type="PROSITE" id="PS51925">
    <property type="entry name" value="SWIB_MDM2"/>
    <property type="match status" value="1"/>
</dbReference>
<evidence type="ECO:0000313" key="3">
    <source>
        <dbReference type="EMBL" id="KCW54554.1"/>
    </source>
</evidence>
<dbReference type="KEGG" id="egr:104418309"/>
<dbReference type="InParanoid" id="A0A059ALC1"/>
<dbReference type="SMART" id="SM00151">
    <property type="entry name" value="SWIB"/>
    <property type="match status" value="1"/>
</dbReference>
<proteinExistence type="predicted"/>
<dbReference type="OrthoDB" id="10263741at2759"/>
<dbReference type="GO" id="GO:0006357">
    <property type="term" value="P:regulation of transcription by RNA polymerase II"/>
    <property type="evidence" value="ECO:0000318"/>
    <property type="project" value="GO_Central"/>
</dbReference>
<feature type="compositionally biased region" description="Low complexity" evidence="1">
    <location>
        <begin position="72"/>
        <end position="86"/>
    </location>
</feature>
<protein>
    <recommendedName>
        <fullName evidence="2">DM2 domain-containing protein</fullName>
    </recommendedName>
</protein>
<dbReference type="OMA" id="KMKFSMA"/>
<reference evidence="3" key="1">
    <citation type="submission" date="2013-07" db="EMBL/GenBank/DDBJ databases">
        <title>The genome of Eucalyptus grandis.</title>
        <authorList>
            <person name="Schmutz J."/>
            <person name="Hayes R."/>
            <person name="Myburg A."/>
            <person name="Tuskan G."/>
            <person name="Grattapaglia D."/>
            <person name="Rokhsar D.S."/>
        </authorList>
    </citation>
    <scope>NUCLEOTIDE SEQUENCE</scope>
    <source>
        <tissue evidence="3">Leaf extractions</tissue>
    </source>
</reference>